<organism evidence="3 4">
    <name type="scientific">Vibrio ordalii FS-238</name>
    <dbReference type="NCBI Taxonomy" id="617133"/>
    <lineage>
        <taxon>Bacteria</taxon>
        <taxon>Pseudomonadati</taxon>
        <taxon>Pseudomonadota</taxon>
        <taxon>Gammaproteobacteria</taxon>
        <taxon>Vibrionales</taxon>
        <taxon>Vibrionaceae</taxon>
        <taxon>Vibrio</taxon>
    </lineage>
</organism>
<name>A0A853R141_9VIBR</name>
<dbReference type="Pfam" id="PF01764">
    <property type="entry name" value="Lipase_3"/>
    <property type="match status" value="1"/>
</dbReference>
<dbReference type="SUPFAM" id="SSF53474">
    <property type="entry name" value="alpha/beta-Hydrolases"/>
    <property type="match status" value="1"/>
</dbReference>
<evidence type="ECO:0000313" key="4">
    <source>
        <dbReference type="Proteomes" id="UP000094808"/>
    </source>
</evidence>
<comment type="caution">
    <text evidence="3">The sequence shown here is derived from an EMBL/GenBank/DDBJ whole genome shotgun (WGS) entry which is preliminary data.</text>
</comment>
<dbReference type="EMBL" id="AJYS02000215">
    <property type="protein sequence ID" value="OEE34950.1"/>
    <property type="molecule type" value="Genomic_DNA"/>
</dbReference>
<dbReference type="Proteomes" id="UP000094808">
    <property type="component" value="Unassembled WGS sequence"/>
</dbReference>
<protein>
    <submittedName>
        <fullName evidence="3">Lipase</fullName>
    </submittedName>
</protein>
<evidence type="ECO:0000313" key="3">
    <source>
        <dbReference type="EMBL" id="OEE34950.1"/>
    </source>
</evidence>
<sequence>MDSFNHCVQCNPEKNWLELEFMSENDEPIDGLAVTITNKITSNTHTQTTSAGKVLFANIAAGEWRASVSQASLLSEVEKYASRKEGQESPVKTRASAERDAAEQSPKRYHSTTIGDFWDEAPQDEFLQEHHKGIDTNASAEKAGFSLSHNQSYVFEIKALRSYMPVIIDTDEFSLVNSYTFALLSQLAYASDEFGIPDGENPSLEDGGIDFIIKQLKQGNRPQYCASSKETWLLREIPYSKHLEYKFYNDKLIGCEGYILSNSDIAIIGVRGTQTYFGNEEIVKLADKNTTKPVKMLNPVAFRIIEGLDGTRAFLQSPGYQDVMSDLDASQIAIPELDNAYLHKGFYQYAKGLWIPLSDDILKYHSDKKFYICGHSLGGAGALIISALIQKNYRSNNLKLFTYGMPRTGTHSFVAKFNNIVHYRHVNNHDLVPQVPFKWMNTNSKKESNVPLPLEILKGTSPLLYVADSLFNRVTDDDNDNYHHHGNLVQLLTYSIEKHQPKKVKQVLLTPYQTHIKSMTFAIDKQDDSFILADSLRKEHVDINGYASTIIDSGLDHMMSEYIPNLKAQLNILLDDYLSNTYKEASDELEYTEAHLTKAYHQISHELAASLSIPYHVGEAKRLSLRLEQGITNTIILNLQRTKKELNSLINNPSQLPRESLLFGDKNDISTTIKEQLQ</sequence>
<evidence type="ECO:0000259" key="2">
    <source>
        <dbReference type="Pfam" id="PF01764"/>
    </source>
</evidence>
<dbReference type="PANTHER" id="PTHR45856">
    <property type="entry name" value="ALPHA/BETA-HYDROLASES SUPERFAMILY PROTEIN"/>
    <property type="match status" value="1"/>
</dbReference>
<dbReference type="PANTHER" id="PTHR45856:SF24">
    <property type="entry name" value="FUNGAL LIPASE-LIKE DOMAIN-CONTAINING PROTEIN"/>
    <property type="match status" value="1"/>
</dbReference>
<keyword evidence="4" id="KW-1185">Reference proteome</keyword>
<feature type="domain" description="Fungal lipase-type" evidence="2">
    <location>
        <begin position="319"/>
        <end position="437"/>
    </location>
</feature>
<gene>
    <name evidence="3" type="ORF">A1QS_00910</name>
</gene>
<dbReference type="InterPro" id="IPR002921">
    <property type="entry name" value="Fungal_lipase-type"/>
</dbReference>
<dbReference type="InterPro" id="IPR013783">
    <property type="entry name" value="Ig-like_fold"/>
</dbReference>
<evidence type="ECO:0000256" key="1">
    <source>
        <dbReference type="SAM" id="MobiDB-lite"/>
    </source>
</evidence>
<accession>A0A853R141</accession>
<dbReference type="CDD" id="cd00519">
    <property type="entry name" value="Lipase_3"/>
    <property type="match status" value="1"/>
</dbReference>
<dbReference type="InterPro" id="IPR051218">
    <property type="entry name" value="Sec_MonoDiacylglyc_Lipase"/>
</dbReference>
<dbReference type="RefSeq" id="WP_017045362.1">
    <property type="nucleotide sequence ID" value="NZ_AJYS02000215.1"/>
</dbReference>
<dbReference type="AlphaFoldDB" id="A0A853R141"/>
<feature type="compositionally biased region" description="Basic and acidic residues" evidence="1">
    <location>
        <begin position="95"/>
        <end position="106"/>
    </location>
</feature>
<reference evidence="3 4" key="1">
    <citation type="journal article" date="2012" name="Science">
        <title>Ecological populations of bacteria act as socially cohesive units of antibiotic production and resistance.</title>
        <authorList>
            <person name="Cordero O.X."/>
            <person name="Wildschutte H."/>
            <person name="Kirkup B."/>
            <person name="Proehl S."/>
            <person name="Ngo L."/>
            <person name="Hussain F."/>
            <person name="Le Roux F."/>
            <person name="Mincer T."/>
            <person name="Polz M.F."/>
        </authorList>
    </citation>
    <scope>NUCLEOTIDE SEQUENCE [LARGE SCALE GENOMIC DNA]</scope>
    <source>
        <strain evidence="3 4">FS-238</strain>
    </source>
</reference>
<dbReference type="Gene3D" id="3.40.50.1820">
    <property type="entry name" value="alpha/beta hydrolase"/>
    <property type="match status" value="1"/>
</dbReference>
<proteinExistence type="predicted"/>
<dbReference type="GO" id="GO:0006629">
    <property type="term" value="P:lipid metabolic process"/>
    <property type="evidence" value="ECO:0007669"/>
    <property type="project" value="InterPro"/>
</dbReference>
<dbReference type="Gene3D" id="2.60.40.10">
    <property type="entry name" value="Immunoglobulins"/>
    <property type="match status" value="1"/>
</dbReference>
<feature type="region of interest" description="Disordered" evidence="1">
    <location>
        <begin position="82"/>
        <end position="109"/>
    </location>
</feature>
<dbReference type="InterPro" id="IPR029058">
    <property type="entry name" value="AB_hydrolase_fold"/>
</dbReference>